<feature type="domain" description="DUF11" evidence="2">
    <location>
        <begin position="598"/>
        <end position="698"/>
    </location>
</feature>
<dbReference type="EMBL" id="JAUQSY010000006">
    <property type="protein sequence ID" value="MDO7875152.1"/>
    <property type="molecule type" value="Genomic_DNA"/>
</dbReference>
<feature type="signal peptide" evidence="1">
    <location>
        <begin position="1"/>
        <end position="22"/>
    </location>
</feature>
<evidence type="ECO:0000259" key="4">
    <source>
        <dbReference type="Pfam" id="PF24595"/>
    </source>
</evidence>
<accession>A0ABT9BA55</accession>
<sequence length="938" mass="98989">MKLLHRLLLLLCLLGWYSPASAQLVEWARLARNQGDNSGFAGGGTTDAAGNTYVGIVFKDSARIGNQTLRAVFGPQAIVKYDSTGQVSWVKQLNNTFLDARGLNVDPANGGVFVTGRFSNAPSWGGAPVAGGGNRNFYGKINAATGALSWTNSLPRQLNVYTSSAADGRGNFYLFSEIDSVITIGGLRLDSTSTFVLGARADGTGQWMNPLRGVPAGGQFGLNGRPYSGIYSNTGLAPRPTGGCVVHGMAIISLFYGASVVPTPVLTTNPAAYLDFMLEVSPTGTPVQARPGFTAAVPVPQRRDLTIDSVGNYYITGSVNSTIGIGVAKYSPTGTLVWVTNQEPTVGGLPGATGEKIMVHPNGEVTIQAYTALIAGRSPTTIGTLILRSENNLVRYSASGQPLWAVGDGTSNQYATSPTDYGFAQSVAFGADRHGNIYWALEATTSSTTGPGGFSTTPPATRLGAFTLVGAGVAVARIGTHHNTIRGTLYLDQNGNGSYDTADLPFPQTVVMNATQATLNSFGSTDVAGEYVTYTGTGAYTLPLPVPPKHYTISQPTTGPYTGNFTGFGNVDAGRDFGFRPVANQADVRVVLTPYGAVRPGFVARYRVTLENVGTTTASGSVAVVLDSHLSYVASAPSGSRTNQTVTWTYSNLAPLSRRDFDLSFSLPVNAVLGTAISSTATAPLSGDVEPSDNSSATAQTVTGSFDPNDIAVNYSRLSPAQIAAGQPLDYTIRFQNMGTDTAFTVVISDTLDFHKLNLSTMQLVAQSHNCIWSLTGTGLLTVRFLSIKLPHRTADVIRSQGFVRFRVQPRPTLAVGEIIPNRAHIFFDYNAPVTTNTATTAVLLPSAVLNTRPALAWSSYPNPATEALTIEAELPTAGLVQLQLLDVLGRPVQQRQLPTPAGAFRQTLDLGAQAPGLYVLRLTLPDGRSSTRPVQRK</sequence>
<protein>
    <submittedName>
        <fullName evidence="5">T9SS type A sorting domain-containing protein</fullName>
    </submittedName>
</protein>
<dbReference type="RefSeq" id="WP_305006470.1">
    <property type="nucleotide sequence ID" value="NZ_JAUQSY010000006.1"/>
</dbReference>
<evidence type="ECO:0000256" key="1">
    <source>
        <dbReference type="SAM" id="SignalP"/>
    </source>
</evidence>
<dbReference type="Proteomes" id="UP001176429">
    <property type="component" value="Unassembled WGS sequence"/>
</dbReference>
<keyword evidence="1" id="KW-0732">Signal</keyword>
<reference evidence="5" key="1">
    <citation type="submission" date="2023-07" db="EMBL/GenBank/DDBJ databases">
        <authorList>
            <person name="Kim M.K."/>
        </authorList>
    </citation>
    <scope>NUCLEOTIDE SEQUENCE</scope>
    <source>
        <strain evidence="5">ASUV-10-1</strain>
    </source>
</reference>
<feature type="chain" id="PRO_5046038434" evidence="1">
    <location>
        <begin position="23"/>
        <end position="938"/>
    </location>
</feature>
<evidence type="ECO:0000259" key="3">
    <source>
        <dbReference type="Pfam" id="PF18962"/>
    </source>
</evidence>
<dbReference type="Pfam" id="PF24595">
    <property type="entry name" value="DUF7619"/>
    <property type="match status" value="1"/>
</dbReference>
<dbReference type="NCBIfam" id="TIGR04183">
    <property type="entry name" value="Por_Secre_tail"/>
    <property type="match status" value="1"/>
</dbReference>
<evidence type="ECO:0000313" key="5">
    <source>
        <dbReference type="EMBL" id="MDO7875152.1"/>
    </source>
</evidence>
<dbReference type="InterPro" id="IPR001434">
    <property type="entry name" value="OmcB-like_DUF11"/>
</dbReference>
<gene>
    <name evidence="5" type="ORF">Q5H93_10450</name>
</gene>
<dbReference type="NCBIfam" id="TIGR01451">
    <property type="entry name" value="B_ant_repeat"/>
    <property type="match status" value="1"/>
</dbReference>
<name>A0ABT9BA55_9BACT</name>
<feature type="domain" description="Secretion system C-terminal sorting" evidence="3">
    <location>
        <begin position="861"/>
        <end position="924"/>
    </location>
</feature>
<feature type="domain" description="DUF7619" evidence="4">
    <location>
        <begin position="707"/>
        <end position="841"/>
    </location>
</feature>
<proteinExistence type="predicted"/>
<dbReference type="InterPro" id="IPR055353">
    <property type="entry name" value="DUF7619"/>
</dbReference>
<evidence type="ECO:0000313" key="6">
    <source>
        <dbReference type="Proteomes" id="UP001176429"/>
    </source>
</evidence>
<comment type="caution">
    <text evidence="5">The sequence shown here is derived from an EMBL/GenBank/DDBJ whole genome shotgun (WGS) entry which is preliminary data.</text>
</comment>
<dbReference type="Pfam" id="PF18962">
    <property type="entry name" value="Por_Secre_tail"/>
    <property type="match status" value="1"/>
</dbReference>
<dbReference type="InterPro" id="IPR026444">
    <property type="entry name" value="Secre_tail"/>
</dbReference>
<organism evidence="5 6">
    <name type="scientific">Hymenobacter aranciens</name>
    <dbReference type="NCBI Taxonomy" id="3063996"/>
    <lineage>
        <taxon>Bacteria</taxon>
        <taxon>Pseudomonadati</taxon>
        <taxon>Bacteroidota</taxon>
        <taxon>Cytophagia</taxon>
        <taxon>Cytophagales</taxon>
        <taxon>Hymenobacteraceae</taxon>
        <taxon>Hymenobacter</taxon>
    </lineage>
</organism>
<dbReference type="Pfam" id="PF01345">
    <property type="entry name" value="DUF11"/>
    <property type="match status" value="1"/>
</dbReference>
<dbReference type="InterPro" id="IPR047589">
    <property type="entry name" value="DUF11_rpt"/>
</dbReference>
<evidence type="ECO:0000259" key="2">
    <source>
        <dbReference type="Pfam" id="PF01345"/>
    </source>
</evidence>
<keyword evidence="6" id="KW-1185">Reference proteome</keyword>